<name>A0AAN8JI97_PATCE</name>
<proteinExistence type="predicted"/>
<reference evidence="2 3" key="1">
    <citation type="submission" date="2024-01" db="EMBL/GenBank/DDBJ databases">
        <title>The genome of the rayed Mediterranean limpet Patella caerulea (Linnaeus, 1758).</title>
        <authorList>
            <person name="Anh-Thu Weber A."/>
            <person name="Halstead-Nussloch G."/>
        </authorList>
    </citation>
    <scope>NUCLEOTIDE SEQUENCE [LARGE SCALE GENOMIC DNA]</scope>
    <source>
        <strain evidence="2">AATW-2023a</strain>
        <tissue evidence="2">Whole specimen</tissue>
    </source>
</reference>
<feature type="compositionally biased region" description="Polar residues" evidence="1">
    <location>
        <begin position="233"/>
        <end position="246"/>
    </location>
</feature>
<organism evidence="2 3">
    <name type="scientific">Patella caerulea</name>
    <name type="common">Rayed Mediterranean limpet</name>
    <dbReference type="NCBI Taxonomy" id="87958"/>
    <lineage>
        <taxon>Eukaryota</taxon>
        <taxon>Metazoa</taxon>
        <taxon>Spiralia</taxon>
        <taxon>Lophotrochozoa</taxon>
        <taxon>Mollusca</taxon>
        <taxon>Gastropoda</taxon>
        <taxon>Patellogastropoda</taxon>
        <taxon>Patelloidea</taxon>
        <taxon>Patellidae</taxon>
        <taxon>Patella</taxon>
    </lineage>
</organism>
<feature type="region of interest" description="Disordered" evidence="1">
    <location>
        <begin position="191"/>
        <end position="314"/>
    </location>
</feature>
<protein>
    <submittedName>
        <fullName evidence="2">Uncharacterized protein</fullName>
    </submittedName>
</protein>
<evidence type="ECO:0000313" key="3">
    <source>
        <dbReference type="Proteomes" id="UP001347796"/>
    </source>
</evidence>
<evidence type="ECO:0000256" key="1">
    <source>
        <dbReference type="SAM" id="MobiDB-lite"/>
    </source>
</evidence>
<dbReference type="Proteomes" id="UP001347796">
    <property type="component" value="Unassembled WGS sequence"/>
</dbReference>
<accession>A0AAN8JI97</accession>
<comment type="caution">
    <text evidence="2">The sequence shown here is derived from an EMBL/GenBank/DDBJ whole genome shotgun (WGS) entry which is preliminary data.</text>
</comment>
<feature type="compositionally biased region" description="Polar residues" evidence="1">
    <location>
        <begin position="254"/>
        <end position="273"/>
    </location>
</feature>
<evidence type="ECO:0000313" key="2">
    <source>
        <dbReference type="EMBL" id="KAK6178666.1"/>
    </source>
</evidence>
<feature type="compositionally biased region" description="Polar residues" evidence="1">
    <location>
        <begin position="191"/>
        <end position="202"/>
    </location>
</feature>
<keyword evidence="3" id="KW-1185">Reference proteome</keyword>
<dbReference type="EMBL" id="JAZGQO010000008">
    <property type="protein sequence ID" value="KAK6178666.1"/>
    <property type="molecule type" value="Genomic_DNA"/>
</dbReference>
<dbReference type="AlphaFoldDB" id="A0AAN8JI97"/>
<feature type="compositionally biased region" description="Polar residues" evidence="1">
    <location>
        <begin position="283"/>
        <end position="301"/>
    </location>
</feature>
<sequence length="364" mass="42385">MEKMIDRFDGNIIDRDNARAHTLSFEDYLYQTDISPEDGDLEHVVRLFKQSLKGSARLWVENRDFDSYASLKEQFINKFSTTKTTLGLFSQYSSLQYDCSLSPLDNLERITKLASQLDYNASQIRDKFISVLPNNCKQSVIMVSSDDTPVEILAAKAQRYFDVSSSVPSSTAKEVSFSMSELQDEVSNLTLDLSTPSPYTDSSVRKVQSDRRLHRSPSTDRNVSQSRFHRSQSPHNSRSFYRTQSPLRDHSTFRNRSPCPQSPHNSRSFYRTQSPRRDHSTFRNRSQYPYNSRSSYRTQFPSKHRSENRSPHPSRPRVIFCDYCLYPGHTWQFCYVRQEHLSHRQLSQNEPTHPNGPTISRQDF</sequence>
<feature type="region of interest" description="Disordered" evidence="1">
    <location>
        <begin position="345"/>
        <end position="364"/>
    </location>
</feature>
<gene>
    <name evidence="2" type="ORF">SNE40_011193</name>
</gene>